<dbReference type="RefSeq" id="WP_184324443.1">
    <property type="nucleotide sequence ID" value="NZ_JACHLZ010000001.1"/>
</dbReference>
<feature type="compositionally biased region" description="Low complexity" evidence="1">
    <location>
        <begin position="1"/>
        <end position="22"/>
    </location>
</feature>
<gene>
    <name evidence="2" type="ORF">HNR70_000706</name>
</gene>
<name>A0A841AAB8_9MICO</name>
<comment type="caution">
    <text evidence="2">The sequence shown here is derived from an EMBL/GenBank/DDBJ whole genome shotgun (WGS) entry which is preliminary data.</text>
</comment>
<feature type="region of interest" description="Disordered" evidence="1">
    <location>
        <begin position="1"/>
        <end position="37"/>
    </location>
</feature>
<dbReference type="Proteomes" id="UP000588158">
    <property type="component" value="Unassembled WGS sequence"/>
</dbReference>
<evidence type="ECO:0000313" key="3">
    <source>
        <dbReference type="Proteomes" id="UP000588158"/>
    </source>
</evidence>
<protein>
    <recommendedName>
        <fullName evidence="4">Acyl-CoA carboxylase subunit epsilon</fullName>
    </recommendedName>
</protein>
<dbReference type="AlphaFoldDB" id="A0A841AAB8"/>
<feature type="region of interest" description="Disordered" evidence="1">
    <location>
        <begin position="69"/>
        <end position="112"/>
    </location>
</feature>
<evidence type="ECO:0000313" key="2">
    <source>
        <dbReference type="EMBL" id="MBB5830893.1"/>
    </source>
</evidence>
<evidence type="ECO:0008006" key="4">
    <source>
        <dbReference type="Google" id="ProtNLM"/>
    </source>
</evidence>
<proteinExistence type="predicted"/>
<organism evidence="2 3">
    <name type="scientific">Brachybacterium aquaticum</name>
    <dbReference type="NCBI Taxonomy" id="1432564"/>
    <lineage>
        <taxon>Bacteria</taxon>
        <taxon>Bacillati</taxon>
        <taxon>Actinomycetota</taxon>
        <taxon>Actinomycetes</taxon>
        <taxon>Micrococcales</taxon>
        <taxon>Dermabacteraceae</taxon>
        <taxon>Brachybacterium</taxon>
    </lineage>
</organism>
<keyword evidence="3" id="KW-1185">Reference proteome</keyword>
<evidence type="ECO:0000256" key="1">
    <source>
        <dbReference type="SAM" id="MobiDB-lite"/>
    </source>
</evidence>
<reference evidence="2 3" key="1">
    <citation type="submission" date="2020-08" db="EMBL/GenBank/DDBJ databases">
        <title>Sequencing the genomes of 1000 actinobacteria strains.</title>
        <authorList>
            <person name="Klenk H.-P."/>
        </authorList>
    </citation>
    <scope>NUCLEOTIDE SEQUENCE [LARGE SCALE GENOMIC DNA]</scope>
    <source>
        <strain evidence="2 3">DSM 28796</strain>
    </source>
</reference>
<sequence length="112" mass="11197">MSTQQSGASADASATAQGASAAKGPSADGSAAEAAPRSDVRLVAGRLAADELAAIAVVVSAMSVTSRLEAEERSLAEGLGGESGWTSPVHTHARGHAQRLHPSASAWLHADR</sequence>
<accession>A0A841AAB8</accession>
<dbReference type="EMBL" id="JACHLZ010000001">
    <property type="protein sequence ID" value="MBB5830893.1"/>
    <property type="molecule type" value="Genomic_DNA"/>
</dbReference>